<evidence type="ECO:0000313" key="1">
    <source>
        <dbReference type="EMBL" id="MCK9876623.1"/>
    </source>
</evidence>
<sequence length="201" mass="20449">MPLTSPGSAARAYINYLVAFTDAETSAGHTLPAGRFTSQGKPGTLTECDNVPEDPHPCAEFSNFHLDGHGLISTFDIDGQPVRTVVAVGGPAQTASGVTVQPMGAYSDTGNAAVVVAYKVTNETSGTVTMAYNAAEMVSGGSQHDTVGGTGPNTLPPSVSGMFLAQFSAQDPAGTFQVEADYQANGGGPLAHFAVKLISPA</sequence>
<protein>
    <submittedName>
        <fullName evidence="1">Uncharacterized protein</fullName>
    </submittedName>
</protein>
<comment type="caution">
    <text evidence="1">The sequence shown here is derived from an EMBL/GenBank/DDBJ whole genome shotgun (WGS) entry which is preliminary data.</text>
</comment>
<dbReference type="EMBL" id="JALKFT010000010">
    <property type="protein sequence ID" value="MCK9876623.1"/>
    <property type="molecule type" value="Genomic_DNA"/>
</dbReference>
<keyword evidence="2" id="KW-1185">Reference proteome</keyword>
<proteinExistence type="predicted"/>
<organism evidence="1 2">
    <name type="scientific">Frankia umida</name>
    <dbReference type="NCBI Taxonomy" id="573489"/>
    <lineage>
        <taxon>Bacteria</taxon>
        <taxon>Bacillati</taxon>
        <taxon>Actinomycetota</taxon>
        <taxon>Actinomycetes</taxon>
        <taxon>Frankiales</taxon>
        <taxon>Frankiaceae</taxon>
        <taxon>Frankia</taxon>
    </lineage>
</organism>
<name>A0ABT0JYK7_9ACTN</name>
<evidence type="ECO:0000313" key="2">
    <source>
        <dbReference type="Proteomes" id="UP001201873"/>
    </source>
</evidence>
<reference evidence="1 2" key="1">
    <citation type="submission" date="2022-04" db="EMBL/GenBank/DDBJ databases">
        <title>Genome diversity in the genus Frankia.</title>
        <authorList>
            <person name="Carlos-Shanley C."/>
            <person name="Hahn D."/>
        </authorList>
    </citation>
    <scope>NUCLEOTIDE SEQUENCE [LARGE SCALE GENOMIC DNA]</scope>
    <source>
        <strain evidence="1 2">Ag45/Mut15</strain>
    </source>
</reference>
<dbReference type="RefSeq" id="WP_248824854.1">
    <property type="nucleotide sequence ID" value="NZ_JALKFT010000010.1"/>
</dbReference>
<accession>A0ABT0JYK7</accession>
<dbReference type="Proteomes" id="UP001201873">
    <property type="component" value="Unassembled WGS sequence"/>
</dbReference>
<gene>
    <name evidence="1" type="ORF">MXD59_12680</name>
</gene>